<protein>
    <submittedName>
        <fullName evidence="1">Uncharacterized protein</fullName>
    </submittedName>
</protein>
<proteinExistence type="predicted"/>
<accession>A0A6A6PFE8</accession>
<evidence type="ECO:0000313" key="2">
    <source>
        <dbReference type="Proteomes" id="UP000799766"/>
    </source>
</evidence>
<name>A0A6A6PFE8_9PEZI</name>
<dbReference type="Proteomes" id="UP000799766">
    <property type="component" value="Unassembled WGS sequence"/>
</dbReference>
<dbReference type="AlphaFoldDB" id="A0A6A6PFE8"/>
<organism evidence="1 2">
    <name type="scientific">Lineolata rhizophorae</name>
    <dbReference type="NCBI Taxonomy" id="578093"/>
    <lineage>
        <taxon>Eukaryota</taxon>
        <taxon>Fungi</taxon>
        <taxon>Dikarya</taxon>
        <taxon>Ascomycota</taxon>
        <taxon>Pezizomycotina</taxon>
        <taxon>Dothideomycetes</taxon>
        <taxon>Dothideomycetes incertae sedis</taxon>
        <taxon>Lineolatales</taxon>
        <taxon>Lineolataceae</taxon>
        <taxon>Lineolata</taxon>
    </lineage>
</organism>
<reference evidence="1" key="1">
    <citation type="journal article" date="2020" name="Stud. Mycol.">
        <title>101 Dothideomycetes genomes: a test case for predicting lifestyles and emergence of pathogens.</title>
        <authorList>
            <person name="Haridas S."/>
            <person name="Albert R."/>
            <person name="Binder M."/>
            <person name="Bloem J."/>
            <person name="Labutti K."/>
            <person name="Salamov A."/>
            <person name="Andreopoulos B."/>
            <person name="Baker S."/>
            <person name="Barry K."/>
            <person name="Bills G."/>
            <person name="Bluhm B."/>
            <person name="Cannon C."/>
            <person name="Castanera R."/>
            <person name="Culley D."/>
            <person name="Daum C."/>
            <person name="Ezra D."/>
            <person name="Gonzalez J."/>
            <person name="Henrissat B."/>
            <person name="Kuo A."/>
            <person name="Liang C."/>
            <person name="Lipzen A."/>
            <person name="Lutzoni F."/>
            <person name="Magnuson J."/>
            <person name="Mondo S."/>
            <person name="Nolan M."/>
            <person name="Ohm R."/>
            <person name="Pangilinan J."/>
            <person name="Park H.-J."/>
            <person name="Ramirez L."/>
            <person name="Alfaro M."/>
            <person name="Sun H."/>
            <person name="Tritt A."/>
            <person name="Yoshinaga Y."/>
            <person name="Zwiers L.-H."/>
            <person name="Turgeon B."/>
            <person name="Goodwin S."/>
            <person name="Spatafora J."/>
            <person name="Crous P."/>
            <person name="Grigoriev I."/>
        </authorList>
    </citation>
    <scope>NUCLEOTIDE SEQUENCE</scope>
    <source>
        <strain evidence="1">ATCC 16933</strain>
    </source>
</reference>
<keyword evidence="2" id="KW-1185">Reference proteome</keyword>
<gene>
    <name evidence="1" type="ORF">BDY21DRAFT_360355</name>
</gene>
<evidence type="ECO:0000313" key="1">
    <source>
        <dbReference type="EMBL" id="KAF2462429.1"/>
    </source>
</evidence>
<sequence>MPWPDPLGVLPHSLLSLQRAVISLARATGTTREIPRSPLLAGPPSSRALQQQHDTLVASTRNKHLPYDALFDEPERGLSLLLRVPQAANNEPFGPRWAMQAMPPVSSW</sequence>
<dbReference type="EMBL" id="MU001670">
    <property type="protein sequence ID" value="KAF2462429.1"/>
    <property type="molecule type" value="Genomic_DNA"/>
</dbReference>